<organism evidence="2 3">
    <name type="scientific">Streptococcus mitis</name>
    <dbReference type="NCBI Taxonomy" id="28037"/>
    <lineage>
        <taxon>Bacteria</taxon>
        <taxon>Bacillati</taxon>
        <taxon>Bacillota</taxon>
        <taxon>Bacilli</taxon>
        <taxon>Lactobacillales</taxon>
        <taxon>Streptococcaceae</taxon>
        <taxon>Streptococcus</taxon>
        <taxon>Streptococcus mitis group</taxon>
    </lineage>
</organism>
<reference evidence="2 3" key="1">
    <citation type="journal article" date="2016" name="Eur. J. Clin. Microbiol. Infect. Dis.">
        <title>Whole genome sequencing as a tool for phylogenetic analysis of clinical strains of Mitis group streptococci.</title>
        <authorList>
            <person name="Rasmussen L.H."/>
            <person name="Dargis R."/>
            <person name="Hojholt K."/>
            <person name="Christensen J.J."/>
            <person name="Skovgaard O."/>
            <person name="Justesen U.S."/>
            <person name="Rosenvinge F.S."/>
            <person name="Moser C."/>
            <person name="Lukjancenko O."/>
            <person name="Rasmussen S."/>
            <person name="Nielsen X.C."/>
        </authorList>
    </citation>
    <scope>NUCLEOTIDE SEQUENCE [LARGE SCALE GENOMIC DNA]</scope>
    <source>
        <strain evidence="2 3">RH_43861_09</strain>
    </source>
</reference>
<feature type="transmembrane region" description="Helical" evidence="1">
    <location>
        <begin position="244"/>
        <end position="263"/>
    </location>
</feature>
<dbReference type="Proteomes" id="UP000193863">
    <property type="component" value="Unassembled WGS sequence"/>
</dbReference>
<feature type="transmembrane region" description="Helical" evidence="1">
    <location>
        <begin position="30"/>
        <end position="49"/>
    </location>
</feature>
<evidence type="ECO:0008006" key="4">
    <source>
        <dbReference type="Google" id="ProtNLM"/>
    </source>
</evidence>
<feature type="transmembrane region" description="Helical" evidence="1">
    <location>
        <begin position="418"/>
        <end position="438"/>
    </location>
</feature>
<dbReference type="EMBL" id="NCVG01000023">
    <property type="protein sequence ID" value="ORO92419.1"/>
    <property type="molecule type" value="Genomic_DNA"/>
</dbReference>
<name>A0A1X1JZA4_STRMT</name>
<dbReference type="RefSeq" id="WP_084927855.1">
    <property type="nucleotide sequence ID" value="NZ_NCVG01000023.1"/>
</dbReference>
<keyword evidence="1" id="KW-0812">Transmembrane</keyword>
<dbReference type="NCBIfam" id="TIGR04370">
    <property type="entry name" value="glyco_rpt_poly"/>
    <property type="match status" value="1"/>
</dbReference>
<gene>
    <name evidence="2" type="ORF">B7699_07780</name>
</gene>
<protein>
    <recommendedName>
        <fullName evidence="4">Oligosaccharide repeat unit polymerase</fullName>
    </recommendedName>
</protein>
<feature type="transmembrane region" description="Helical" evidence="1">
    <location>
        <begin position="360"/>
        <end position="380"/>
    </location>
</feature>
<feature type="transmembrane region" description="Helical" evidence="1">
    <location>
        <begin position="214"/>
        <end position="232"/>
    </location>
</feature>
<evidence type="ECO:0000313" key="2">
    <source>
        <dbReference type="EMBL" id="ORO92419.1"/>
    </source>
</evidence>
<comment type="caution">
    <text evidence="2">The sequence shown here is derived from an EMBL/GenBank/DDBJ whole genome shotgun (WGS) entry which is preliminary data.</text>
</comment>
<feature type="transmembrane region" description="Helical" evidence="1">
    <location>
        <begin position="95"/>
        <end position="115"/>
    </location>
</feature>
<proteinExistence type="predicted"/>
<accession>A0A1X1JZA4</accession>
<evidence type="ECO:0000313" key="3">
    <source>
        <dbReference type="Proteomes" id="UP000193863"/>
    </source>
</evidence>
<keyword evidence="1" id="KW-1133">Transmembrane helix</keyword>
<keyword evidence="1" id="KW-0472">Membrane</keyword>
<sequence length="448" mass="52232">MLYFSFIMSLFLFFINFNLTQREYLHPSNIYYVIFVVTQFFCILGQEYYGISFNGGTVFIILSTMIVFTVISLLSRKILMPNARIISLNPNVIEFNFWLKAIVLVIQIVTIFYFYNFINRLFIAGNGYSGSLPELINYYDQILKFNSIRGRELNISVAKIYYYLKAFTDASSYIALYLLIKKYLVSKVVDRFFLLIVANYSFFLLLQGSRSPLFRLITSAMILWYFLYFYINDRKLNIKFIMKIINLMLLIVPFSILFLFLTGRNGDGGQIDLLQYLYIYIGAPLLNLNNFISSAYNSLPLSHFFGEQTFYGAHAIIQKLFGNYSSAIEYIVGSGSWQNASNGLSTGNVLTTYYPVVYDFGILGVLPISIIFSLYYILTYDRLLLIKSNKIIDFRLFLYSYLINDLVMLIFSNRFFETILSIEFIRFYILAAVIIYLLNRSYKGIENK</sequence>
<evidence type="ECO:0000256" key="1">
    <source>
        <dbReference type="SAM" id="Phobius"/>
    </source>
</evidence>
<dbReference type="AlphaFoldDB" id="A0A1X1JZA4"/>
<feature type="transmembrane region" description="Helical" evidence="1">
    <location>
        <begin position="6"/>
        <end position="25"/>
    </location>
</feature>
<feature type="transmembrane region" description="Helical" evidence="1">
    <location>
        <begin position="55"/>
        <end position="74"/>
    </location>
</feature>
<feature type="transmembrane region" description="Helical" evidence="1">
    <location>
        <begin position="392"/>
        <end position="412"/>
    </location>
</feature>
<feature type="transmembrane region" description="Helical" evidence="1">
    <location>
        <begin position="192"/>
        <end position="208"/>
    </location>
</feature>